<comment type="caution">
    <text evidence="2">The sequence shown here is derived from an EMBL/GenBank/DDBJ whole genome shotgun (WGS) entry which is preliminary data.</text>
</comment>
<dbReference type="Proteomes" id="UP000321736">
    <property type="component" value="Unassembled WGS sequence"/>
</dbReference>
<dbReference type="PANTHER" id="PTHR43844:SF1">
    <property type="entry name" value="METHIONINE SYNTHASE"/>
    <property type="match status" value="1"/>
</dbReference>
<accession>A0A239UIH5</accession>
<dbReference type="InterPro" id="IPR002629">
    <property type="entry name" value="Met_Synth_C/arc"/>
</dbReference>
<reference evidence="2 3" key="1">
    <citation type="submission" date="2019-07" db="EMBL/GenBank/DDBJ databases">
        <title>Whole genome shotgun sequence of Staphylococcus piscifermentans NBRC 109625.</title>
        <authorList>
            <person name="Hosoyama A."/>
            <person name="Uohara A."/>
            <person name="Ohji S."/>
            <person name="Ichikawa N."/>
        </authorList>
    </citation>
    <scope>NUCLEOTIDE SEQUENCE [LARGE SCALE GENOMIC DNA]</scope>
    <source>
        <strain evidence="2 3">NBRC 109625</strain>
    </source>
</reference>
<dbReference type="GO" id="GO:0032259">
    <property type="term" value="P:methylation"/>
    <property type="evidence" value="ECO:0007669"/>
    <property type="project" value="UniProtKB-KW"/>
</dbReference>
<keyword evidence="3" id="KW-1185">Reference proteome</keyword>
<name>A0A239UIH5_9STAP</name>
<dbReference type="Pfam" id="PF01717">
    <property type="entry name" value="Meth_synt_2"/>
    <property type="match status" value="1"/>
</dbReference>
<dbReference type="PANTHER" id="PTHR43844">
    <property type="entry name" value="METHIONINE SYNTHASE"/>
    <property type="match status" value="1"/>
</dbReference>
<dbReference type="GO" id="GO:0009086">
    <property type="term" value="P:methionine biosynthetic process"/>
    <property type="evidence" value="ECO:0007669"/>
    <property type="project" value="InterPro"/>
</dbReference>
<protein>
    <submittedName>
        <fullName evidence="2">5-methyltetrahydropteroyltriglutamate--homocysteine methyltransferase</fullName>
    </submittedName>
</protein>
<dbReference type="OrthoDB" id="6430685at2"/>
<evidence type="ECO:0000313" key="2">
    <source>
        <dbReference type="EMBL" id="GEP85188.1"/>
    </source>
</evidence>
<feature type="domain" description="Cobalamin-independent methionine synthase MetE C-terminal/archaeal" evidence="1">
    <location>
        <begin position="164"/>
        <end position="343"/>
    </location>
</feature>
<dbReference type="RefSeq" id="WP_095107050.1">
    <property type="nucleotide sequence ID" value="NZ_BKAR01000022.1"/>
</dbReference>
<dbReference type="CDD" id="cd03311">
    <property type="entry name" value="CIMS_C_terminal_like"/>
    <property type="match status" value="1"/>
</dbReference>
<keyword evidence="2" id="KW-0808">Transferase</keyword>
<dbReference type="InterPro" id="IPR038071">
    <property type="entry name" value="UROD/MetE-like_sf"/>
</dbReference>
<keyword evidence="2" id="KW-0489">Methyltransferase</keyword>
<dbReference type="SUPFAM" id="SSF51726">
    <property type="entry name" value="UROD/MetE-like"/>
    <property type="match status" value="1"/>
</dbReference>
<proteinExistence type="predicted"/>
<dbReference type="AlphaFoldDB" id="A0A239UIH5"/>
<dbReference type="GO" id="GO:0008270">
    <property type="term" value="F:zinc ion binding"/>
    <property type="evidence" value="ECO:0007669"/>
    <property type="project" value="InterPro"/>
</dbReference>
<dbReference type="NCBIfam" id="NF005085">
    <property type="entry name" value="PRK06520.1"/>
    <property type="match status" value="1"/>
</dbReference>
<organism evidence="2 3">
    <name type="scientific">Staphylococcus piscifermentans</name>
    <dbReference type="NCBI Taxonomy" id="70258"/>
    <lineage>
        <taxon>Bacteria</taxon>
        <taxon>Bacillati</taxon>
        <taxon>Bacillota</taxon>
        <taxon>Bacilli</taxon>
        <taxon>Bacillales</taxon>
        <taxon>Staphylococcaceae</taxon>
        <taxon>Staphylococcus</taxon>
    </lineage>
</organism>
<evidence type="ECO:0000259" key="1">
    <source>
        <dbReference type="Pfam" id="PF01717"/>
    </source>
</evidence>
<dbReference type="GO" id="GO:0003871">
    <property type="term" value="F:5-methyltetrahydropteroyltriglutamate-homocysteine S-methyltransferase activity"/>
    <property type="evidence" value="ECO:0007669"/>
    <property type="project" value="InterPro"/>
</dbReference>
<sequence>MSELLRYDIVGSFLRPEALKAARAQFEASEIDQDALSKVEDAEIKQLITKQVENGLKSITDGEFRRSWWHLDFFWGLNGVEAIKDAGGFEFANVQSRFETARLSNYISGEHHPFVEHYKFLKAHTPEGIEARQTVPAPARLFSELTRKENIEATRKFYPTDDALIDAIAQAYQTVIQDLYDEGLRTIQFDDTTWGRLVGDQTEINGKNGDAKEKERLKEVFVKANNKAIEGLPEDLTVQTHVCRGNYRSTWFAEGAYDSVATPLFDRENVDNYLLEYDTDRSGGFEPLKYVSEGKNVVLGLITSKDGQLEDRDEVIARIKEASQYIPLENLALSTQCGFASTEEGNNLTEEEQWAKIRLVKSIAEEVWNTEKVEG</sequence>
<evidence type="ECO:0000313" key="3">
    <source>
        <dbReference type="Proteomes" id="UP000321736"/>
    </source>
</evidence>
<dbReference type="EMBL" id="BKAR01000022">
    <property type="protein sequence ID" value="GEP85188.1"/>
    <property type="molecule type" value="Genomic_DNA"/>
</dbReference>
<dbReference type="Gene3D" id="3.20.20.210">
    <property type="match status" value="1"/>
</dbReference>
<gene>
    <name evidence="2" type="ORF">SPI02_17730</name>
</gene>